<sequence>MQKTFHLTISSVGETHFDGEAVSATLPGSDGELTILAHHEPFVTALKNGSITVQTAGGEKRSFANENGILEFSGNKAVVLL</sequence>
<dbReference type="GO" id="GO:0045259">
    <property type="term" value="C:proton-transporting ATP synthase complex"/>
    <property type="evidence" value="ECO:0007669"/>
    <property type="project" value="UniProtKB-KW"/>
</dbReference>
<dbReference type="AlphaFoldDB" id="A0A1F6DF96"/>
<keyword evidence="6" id="KW-0066">ATP synthesis</keyword>
<evidence type="ECO:0000256" key="2">
    <source>
        <dbReference type="ARBA" id="ARBA00005712"/>
    </source>
</evidence>
<organism evidence="8 9">
    <name type="scientific">Candidatus Kaiserbacteria bacterium RIFCSPHIGHO2_02_FULL_49_16</name>
    <dbReference type="NCBI Taxonomy" id="1798490"/>
    <lineage>
        <taxon>Bacteria</taxon>
        <taxon>Candidatus Kaiseribacteriota</taxon>
    </lineage>
</organism>
<proteinExistence type="inferred from homology"/>
<dbReference type="Pfam" id="PF02823">
    <property type="entry name" value="ATP-synt_DE_N"/>
    <property type="match status" value="1"/>
</dbReference>
<evidence type="ECO:0000259" key="7">
    <source>
        <dbReference type="Pfam" id="PF02823"/>
    </source>
</evidence>
<dbReference type="CDD" id="cd12152">
    <property type="entry name" value="F1-ATPase_delta"/>
    <property type="match status" value="1"/>
</dbReference>
<keyword evidence="4" id="KW-0406">Ion transport</keyword>
<dbReference type="GO" id="GO:0046933">
    <property type="term" value="F:proton-transporting ATP synthase activity, rotational mechanism"/>
    <property type="evidence" value="ECO:0007669"/>
    <property type="project" value="InterPro"/>
</dbReference>
<evidence type="ECO:0000256" key="4">
    <source>
        <dbReference type="ARBA" id="ARBA00023065"/>
    </source>
</evidence>
<feature type="domain" description="ATP synthase F1 complex delta/epsilon subunit N-terminal" evidence="7">
    <location>
        <begin position="5"/>
        <end position="80"/>
    </location>
</feature>
<dbReference type="InterPro" id="IPR001469">
    <property type="entry name" value="ATP_synth_F1_dsu/esu"/>
</dbReference>
<evidence type="ECO:0000313" key="8">
    <source>
        <dbReference type="EMBL" id="OGG59692.1"/>
    </source>
</evidence>
<name>A0A1F6DF96_9BACT</name>
<evidence type="ECO:0000313" key="9">
    <source>
        <dbReference type="Proteomes" id="UP000178042"/>
    </source>
</evidence>
<comment type="subcellular location">
    <subcellularLocation>
        <location evidence="1">Endomembrane system</location>
        <topology evidence="1">Peripheral membrane protein</topology>
    </subcellularLocation>
</comment>
<dbReference type="SUPFAM" id="SSF51344">
    <property type="entry name" value="Epsilon subunit of F1F0-ATP synthase N-terminal domain"/>
    <property type="match status" value="1"/>
</dbReference>
<dbReference type="GO" id="GO:0012505">
    <property type="term" value="C:endomembrane system"/>
    <property type="evidence" value="ECO:0007669"/>
    <property type="project" value="UniProtKB-SubCell"/>
</dbReference>
<evidence type="ECO:0000256" key="1">
    <source>
        <dbReference type="ARBA" id="ARBA00004184"/>
    </source>
</evidence>
<dbReference type="Proteomes" id="UP000178042">
    <property type="component" value="Unassembled WGS sequence"/>
</dbReference>
<evidence type="ECO:0000256" key="3">
    <source>
        <dbReference type="ARBA" id="ARBA00022448"/>
    </source>
</evidence>
<keyword evidence="6" id="KW-0139">CF(1)</keyword>
<accession>A0A1F6DF96</accession>
<dbReference type="EMBL" id="MFLD01000023">
    <property type="protein sequence ID" value="OGG59692.1"/>
    <property type="molecule type" value="Genomic_DNA"/>
</dbReference>
<comment type="caution">
    <text evidence="8">The sequence shown here is derived from an EMBL/GenBank/DDBJ whole genome shotgun (WGS) entry which is preliminary data.</text>
</comment>
<keyword evidence="3" id="KW-0813">Transport</keyword>
<reference evidence="8 9" key="1">
    <citation type="journal article" date="2016" name="Nat. Commun.">
        <title>Thousands of microbial genomes shed light on interconnected biogeochemical processes in an aquifer system.</title>
        <authorList>
            <person name="Anantharaman K."/>
            <person name="Brown C.T."/>
            <person name="Hug L.A."/>
            <person name="Sharon I."/>
            <person name="Castelle C.J."/>
            <person name="Probst A.J."/>
            <person name="Thomas B.C."/>
            <person name="Singh A."/>
            <person name="Wilkins M.J."/>
            <person name="Karaoz U."/>
            <person name="Brodie E.L."/>
            <person name="Williams K.H."/>
            <person name="Hubbard S.S."/>
            <person name="Banfield J.F."/>
        </authorList>
    </citation>
    <scope>NUCLEOTIDE SEQUENCE [LARGE SCALE GENOMIC DNA]</scope>
</reference>
<keyword evidence="5" id="KW-0472">Membrane</keyword>
<protein>
    <recommendedName>
        <fullName evidence="7">ATP synthase F1 complex delta/epsilon subunit N-terminal domain-containing protein</fullName>
    </recommendedName>
</protein>
<evidence type="ECO:0000256" key="6">
    <source>
        <dbReference type="ARBA" id="ARBA00023196"/>
    </source>
</evidence>
<evidence type="ECO:0000256" key="5">
    <source>
        <dbReference type="ARBA" id="ARBA00023136"/>
    </source>
</evidence>
<comment type="similarity">
    <text evidence="2">Belongs to the ATPase epsilon chain family.</text>
</comment>
<dbReference type="InterPro" id="IPR036771">
    <property type="entry name" value="ATPsynth_dsu/esu_N"/>
</dbReference>
<dbReference type="InterPro" id="IPR020546">
    <property type="entry name" value="ATP_synth_F1_dsu/esu_N"/>
</dbReference>
<gene>
    <name evidence="8" type="ORF">A3C86_01885</name>
</gene>
<dbReference type="Gene3D" id="2.60.15.10">
    <property type="entry name" value="F0F1 ATP synthase delta/epsilon subunit, N-terminal"/>
    <property type="match status" value="1"/>
</dbReference>